<comment type="similarity">
    <text evidence="5">Belongs to the SAT4 family.</text>
</comment>
<comment type="caution">
    <text evidence="9">The sequence shown here is derived from an EMBL/GenBank/DDBJ whole genome shotgun (WGS) entry which is preliminary data.</text>
</comment>
<dbReference type="STRING" id="158607.A0A2P5HN87"/>
<sequence length="414" mass="45801">MADSEDEKASAAESSMTTTIVGAIAIVLAVVATALRFYARIHKRSGLWWDDWFALVAVLSAVAAGVLVLASSLVDPDAAWLLSANDPNYNYTPANQLDLKLAFIADVLYFTVVAAAKASLLLMYTRMFSVSTNFRAQVWVLGAAVAAFWATGTIGTIFNCWPIYWSWLNSLSPVEHCINYNIFWLVTGILEEVLDICILALPVRHIMKLQLSLQKKVGVASIFLLGGLVIITGIVKVVQGWNDHPGARSPHWDLTEVWASVHASIGILCACLPVCWPILSRGTGFLPLSSFSKLNLRYRWQTYRRGRASSSSRSSSNKSKERQGDVLSGSDEEALPQAVAMEQYNSEPYRPPVAHPEPDQNYIRVDTRVEVMHPPQVQYIWDTSRISSQDYQQFYSHVPQIGGGDVNSGGLYVR</sequence>
<feature type="transmembrane region" description="Helical" evidence="7">
    <location>
        <begin position="51"/>
        <end position="74"/>
    </location>
</feature>
<gene>
    <name evidence="9" type="ORF">DHEL01_v209889</name>
</gene>
<dbReference type="InterPro" id="IPR049326">
    <property type="entry name" value="Rhodopsin_dom_fungi"/>
</dbReference>
<comment type="subcellular location">
    <subcellularLocation>
        <location evidence="1">Membrane</location>
        <topology evidence="1">Multi-pass membrane protein</topology>
    </subcellularLocation>
</comment>
<dbReference type="PANTHER" id="PTHR33048">
    <property type="entry name" value="PTH11-LIKE INTEGRAL MEMBRANE PROTEIN (AFU_ORTHOLOGUE AFUA_5G11245)"/>
    <property type="match status" value="1"/>
</dbReference>
<dbReference type="InParanoid" id="A0A2P5HN87"/>
<feature type="transmembrane region" description="Helical" evidence="7">
    <location>
        <begin position="258"/>
        <end position="279"/>
    </location>
</feature>
<feature type="transmembrane region" description="Helical" evidence="7">
    <location>
        <begin position="136"/>
        <end position="158"/>
    </location>
</feature>
<reference evidence="9" key="1">
    <citation type="submission" date="2017-09" db="EMBL/GenBank/DDBJ databases">
        <title>Polyketide synthases of a Diaporthe helianthi virulent isolate.</title>
        <authorList>
            <person name="Baroncelli R."/>
        </authorList>
    </citation>
    <scope>NUCLEOTIDE SEQUENCE [LARGE SCALE GENOMIC DNA]</scope>
    <source>
        <strain evidence="9">7/96</strain>
    </source>
</reference>
<feature type="domain" description="Rhodopsin" evidence="8">
    <location>
        <begin position="35"/>
        <end position="281"/>
    </location>
</feature>
<evidence type="ECO:0000259" key="8">
    <source>
        <dbReference type="Pfam" id="PF20684"/>
    </source>
</evidence>
<keyword evidence="2 7" id="KW-0812">Transmembrane</keyword>
<evidence type="ECO:0000313" key="10">
    <source>
        <dbReference type="Proteomes" id="UP000094444"/>
    </source>
</evidence>
<evidence type="ECO:0000256" key="3">
    <source>
        <dbReference type="ARBA" id="ARBA00022989"/>
    </source>
</evidence>
<evidence type="ECO:0000256" key="7">
    <source>
        <dbReference type="SAM" id="Phobius"/>
    </source>
</evidence>
<feature type="transmembrane region" description="Helical" evidence="7">
    <location>
        <begin position="20"/>
        <end position="39"/>
    </location>
</feature>
<dbReference type="AlphaFoldDB" id="A0A2P5HN87"/>
<name>A0A2P5HN87_DIAHE</name>
<dbReference type="PANTHER" id="PTHR33048:SF47">
    <property type="entry name" value="INTEGRAL MEMBRANE PROTEIN-RELATED"/>
    <property type="match status" value="1"/>
</dbReference>
<keyword evidence="4 7" id="KW-0472">Membrane</keyword>
<dbReference type="GO" id="GO:0016020">
    <property type="term" value="C:membrane"/>
    <property type="evidence" value="ECO:0007669"/>
    <property type="project" value="UniProtKB-SubCell"/>
</dbReference>
<keyword evidence="10" id="KW-1185">Reference proteome</keyword>
<evidence type="ECO:0000256" key="2">
    <source>
        <dbReference type="ARBA" id="ARBA00022692"/>
    </source>
</evidence>
<feature type="region of interest" description="Disordered" evidence="6">
    <location>
        <begin position="308"/>
        <end position="331"/>
    </location>
</feature>
<dbReference type="OrthoDB" id="5329176at2759"/>
<dbReference type="Proteomes" id="UP000094444">
    <property type="component" value="Unassembled WGS sequence"/>
</dbReference>
<dbReference type="InterPro" id="IPR052337">
    <property type="entry name" value="SAT4-like"/>
</dbReference>
<feature type="transmembrane region" description="Helical" evidence="7">
    <location>
        <begin position="101"/>
        <end position="124"/>
    </location>
</feature>
<evidence type="ECO:0000256" key="1">
    <source>
        <dbReference type="ARBA" id="ARBA00004141"/>
    </source>
</evidence>
<dbReference type="EMBL" id="MAVT02001187">
    <property type="protein sequence ID" value="POS71719.1"/>
    <property type="molecule type" value="Genomic_DNA"/>
</dbReference>
<evidence type="ECO:0000313" key="9">
    <source>
        <dbReference type="EMBL" id="POS71719.1"/>
    </source>
</evidence>
<evidence type="ECO:0000256" key="6">
    <source>
        <dbReference type="SAM" id="MobiDB-lite"/>
    </source>
</evidence>
<keyword evidence="3 7" id="KW-1133">Transmembrane helix</keyword>
<feature type="transmembrane region" description="Helical" evidence="7">
    <location>
        <begin position="178"/>
        <end position="201"/>
    </location>
</feature>
<proteinExistence type="inferred from homology"/>
<organism evidence="9 10">
    <name type="scientific">Diaporthe helianthi</name>
    <dbReference type="NCBI Taxonomy" id="158607"/>
    <lineage>
        <taxon>Eukaryota</taxon>
        <taxon>Fungi</taxon>
        <taxon>Dikarya</taxon>
        <taxon>Ascomycota</taxon>
        <taxon>Pezizomycotina</taxon>
        <taxon>Sordariomycetes</taxon>
        <taxon>Sordariomycetidae</taxon>
        <taxon>Diaporthales</taxon>
        <taxon>Diaporthaceae</taxon>
        <taxon>Diaporthe</taxon>
    </lineage>
</organism>
<feature type="transmembrane region" description="Helical" evidence="7">
    <location>
        <begin position="217"/>
        <end position="238"/>
    </location>
</feature>
<evidence type="ECO:0000256" key="4">
    <source>
        <dbReference type="ARBA" id="ARBA00023136"/>
    </source>
</evidence>
<accession>A0A2P5HN87</accession>
<evidence type="ECO:0000256" key="5">
    <source>
        <dbReference type="ARBA" id="ARBA00038359"/>
    </source>
</evidence>
<protein>
    <recommendedName>
        <fullName evidence="8">Rhodopsin domain-containing protein</fullName>
    </recommendedName>
</protein>
<dbReference type="Pfam" id="PF20684">
    <property type="entry name" value="Fung_rhodopsin"/>
    <property type="match status" value="1"/>
</dbReference>